<comment type="catalytic activity">
    <reaction evidence="2">
        <text>9-ribosyl-trans-zeatin 5'-phosphate + H2O = trans-zeatin + D-ribose 5-phosphate</text>
        <dbReference type="Rhea" id="RHEA:48564"/>
        <dbReference type="ChEBI" id="CHEBI:15377"/>
        <dbReference type="ChEBI" id="CHEBI:16522"/>
        <dbReference type="ChEBI" id="CHEBI:78346"/>
        <dbReference type="ChEBI" id="CHEBI:87947"/>
        <dbReference type="EC" id="3.2.2.n1"/>
    </reaction>
</comment>
<dbReference type="AlphaFoldDB" id="A0A543FY19"/>
<dbReference type="EMBL" id="VFPH01000002">
    <property type="protein sequence ID" value="TQM38699.1"/>
    <property type="molecule type" value="Genomic_DNA"/>
</dbReference>
<keyword evidence="4" id="KW-1185">Reference proteome</keyword>
<evidence type="ECO:0000313" key="3">
    <source>
        <dbReference type="EMBL" id="TQM38699.1"/>
    </source>
</evidence>
<dbReference type="Pfam" id="PF03641">
    <property type="entry name" value="Lysine_decarbox"/>
    <property type="match status" value="1"/>
</dbReference>
<proteinExistence type="inferred from homology"/>
<dbReference type="Gene3D" id="3.40.50.450">
    <property type="match status" value="1"/>
</dbReference>
<dbReference type="InterPro" id="IPR031100">
    <property type="entry name" value="LOG_fam"/>
</dbReference>
<evidence type="ECO:0000256" key="2">
    <source>
        <dbReference type="RuleBase" id="RU363015"/>
    </source>
</evidence>
<accession>A0A543FY19</accession>
<keyword evidence="2" id="KW-0203">Cytokinin biosynthesis</keyword>
<evidence type="ECO:0000313" key="4">
    <source>
        <dbReference type="Proteomes" id="UP000319818"/>
    </source>
</evidence>
<dbReference type="PANTHER" id="PTHR31223:SF70">
    <property type="entry name" value="LOG FAMILY PROTEIN YJL055W"/>
    <property type="match status" value="1"/>
</dbReference>
<dbReference type="GO" id="GO:0102682">
    <property type="term" value="F:cytokinin riboside 5'-monophosphate phosphoribohydrolase activity"/>
    <property type="evidence" value="ECO:0007669"/>
    <property type="project" value="RHEA"/>
</dbReference>
<organism evidence="3 4">
    <name type="scientific">Pseudonocardia cypriaca</name>
    <dbReference type="NCBI Taxonomy" id="882449"/>
    <lineage>
        <taxon>Bacteria</taxon>
        <taxon>Bacillati</taxon>
        <taxon>Actinomycetota</taxon>
        <taxon>Actinomycetes</taxon>
        <taxon>Pseudonocardiales</taxon>
        <taxon>Pseudonocardiaceae</taxon>
        <taxon>Pseudonocardia</taxon>
    </lineage>
</organism>
<comment type="catalytic activity">
    <reaction evidence="2">
        <text>N(6)-(dimethylallyl)adenosine 5'-phosphate + H2O = N(6)-dimethylallyladenine + D-ribose 5-phosphate</text>
        <dbReference type="Rhea" id="RHEA:48560"/>
        <dbReference type="ChEBI" id="CHEBI:15377"/>
        <dbReference type="ChEBI" id="CHEBI:17660"/>
        <dbReference type="ChEBI" id="CHEBI:57526"/>
        <dbReference type="ChEBI" id="CHEBI:78346"/>
        <dbReference type="EC" id="3.2.2.n1"/>
    </reaction>
</comment>
<dbReference type="InterPro" id="IPR005269">
    <property type="entry name" value="LOG"/>
</dbReference>
<dbReference type="NCBIfam" id="TIGR00730">
    <property type="entry name" value="Rossman fold protein, TIGR00730 family"/>
    <property type="match status" value="1"/>
</dbReference>
<evidence type="ECO:0000256" key="1">
    <source>
        <dbReference type="ARBA" id="ARBA00006763"/>
    </source>
</evidence>
<protein>
    <recommendedName>
        <fullName evidence="2">Cytokinin riboside 5'-monophosphate phosphoribohydrolase</fullName>
        <ecNumber evidence="2">3.2.2.n1</ecNumber>
    </recommendedName>
</protein>
<dbReference type="SUPFAM" id="SSF102405">
    <property type="entry name" value="MCP/YpsA-like"/>
    <property type="match status" value="1"/>
</dbReference>
<comment type="similarity">
    <text evidence="1 2">Belongs to the LOG family.</text>
</comment>
<dbReference type="PANTHER" id="PTHR31223">
    <property type="entry name" value="LOG FAMILY PROTEIN YJL055W"/>
    <property type="match status" value="1"/>
</dbReference>
<name>A0A543FY19_9PSEU</name>
<comment type="caution">
    <text evidence="3">The sequence shown here is derived from an EMBL/GenBank/DDBJ whole genome shotgun (WGS) entry which is preliminary data.</text>
</comment>
<reference evidence="3 4" key="1">
    <citation type="submission" date="2019-06" db="EMBL/GenBank/DDBJ databases">
        <title>Sequencing the genomes of 1000 actinobacteria strains.</title>
        <authorList>
            <person name="Klenk H.-P."/>
        </authorList>
    </citation>
    <scope>NUCLEOTIDE SEQUENCE [LARGE SCALE GENOMIC DNA]</scope>
    <source>
        <strain evidence="3 4">DSM 45511</strain>
    </source>
</reference>
<sequence>MGGSALTRSLAVCVYCGSIEGLPERYLRLAADVGSEIAARGWQLVSGGGRAAMMGTLGSAARAGGARTTGVIPQALVDLEWADHESDELLVVETMRERKALMEAHADAFLALPGGVGTCEELFEVWTAGYLRMHSKPVVLLDPDGHYAGLLEWVRGLGERGFVRPEAIERLVVATDVSEALDACAKPVDS</sequence>
<keyword evidence="2" id="KW-0378">Hydrolase</keyword>
<dbReference type="EC" id="3.2.2.n1" evidence="2"/>
<dbReference type="GO" id="GO:0009691">
    <property type="term" value="P:cytokinin biosynthetic process"/>
    <property type="evidence" value="ECO:0007669"/>
    <property type="project" value="UniProtKB-UniRule"/>
</dbReference>
<gene>
    <name evidence="3" type="ORF">FB388_5943</name>
</gene>
<dbReference type="GO" id="GO:0005829">
    <property type="term" value="C:cytosol"/>
    <property type="evidence" value="ECO:0007669"/>
    <property type="project" value="TreeGrafter"/>
</dbReference>
<dbReference type="Proteomes" id="UP000319818">
    <property type="component" value="Unassembled WGS sequence"/>
</dbReference>